<dbReference type="InterPro" id="IPR011042">
    <property type="entry name" value="6-blade_b-propeller_TolB-like"/>
</dbReference>
<dbReference type="SUPFAM" id="SSF101898">
    <property type="entry name" value="NHL repeat"/>
    <property type="match status" value="1"/>
</dbReference>
<accession>A0A7J7KQT3</accession>
<keyword evidence="1" id="KW-0732">Signal</keyword>
<organism evidence="2 3">
    <name type="scientific">Bugula neritina</name>
    <name type="common">Brown bryozoan</name>
    <name type="synonym">Sertularia neritina</name>
    <dbReference type="NCBI Taxonomy" id="10212"/>
    <lineage>
        <taxon>Eukaryota</taxon>
        <taxon>Metazoa</taxon>
        <taxon>Spiralia</taxon>
        <taxon>Lophotrochozoa</taxon>
        <taxon>Bryozoa</taxon>
        <taxon>Gymnolaemata</taxon>
        <taxon>Cheilostomatida</taxon>
        <taxon>Flustrina</taxon>
        <taxon>Buguloidea</taxon>
        <taxon>Bugulidae</taxon>
        <taxon>Bugula</taxon>
    </lineage>
</organism>
<name>A0A7J7KQT3_BUGNE</name>
<proteinExistence type="predicted"/>
<gene>
    <name evidence="2" type="ORF">EB796_001164</name>
</gene>
<evidence type="ECO:0000313" key="3">
    <source>
        <dbReference type="Proteomes" id="UP000593567"/>
    </source>
</evidence>
<reference evidence="2" key="1">
    <citation type="submission" date="2020-06" db="EMBL/GenBank/DDBJ databases">
        <title>Draft genome of Bugula neritina, a colonial animal packing powerful symbionts and potential medicines.</title>
        <authorList>
            <person name="Rayko M."/>
        </authorList>
    </citation>
    <scope>NUCLEOTIDE SEQUENCE [LARGE SCALE GENOMIC DNA]</scope>
    <source>
        <strain evidence="2">Kwan_BN1</strain>
    </source>
</reference>
<feature type="signal peptide" evidence="1">
    <location>
        <begin position="1"/>
        <end position="20"/>
    </location>
</feature>
<dbReference type="EMBL" id="VXIV02000135">
    <property type="protein sequence ID" value="KAF6040527.1"/>
    <property type="molecule type" value="Genomic_DNA"/>
</dbReference>
<dbReference type="Gene3D" id="2.120.10.30">
    <property type="entry name" value="TolB, C-terminal domain"/>
    <property type="match status" value="1"/>
</dbReference>
<comment type="caution">
    <text evidence="2">The sequence shown here is derived from an EMBL/GenBank/DDBJ whole genome shotgun (WGS) entry which is preliminary data.</text>
</comment>
<evidence type="ECO:0000313" key="2">
    <source>
        <dbReference type="EMBL" id="KAF6040527.1"/>
    </source>
</evidence>
<protein>
    <submittedName>
        <fullName evidence="2">Uncharacterized protein</fullName>
    </submittedName>
</protein>
<feature type="chain" id="PRO_5029456514" evidence="1">
    <location>
        <begin position="21"/>
        <end position="435"/>
    </location>
</feature>
<keyword evidence="3" id="KW-1185">Reference proteome</keyword>
<evidence type="ECO:0000256" key="1">
    <source>
        <dbReference type="SAM" id="SignalP"/>
    </source>
</evidence>
<sequence length="435" mass="49039">MLNQWYFKVILLTITSCVKAEEYISPPEWRGLSTMSYDDISSFVRTPSIITHMESDRFNRTSILLYSTKNFLYSSDGCVTDTIVLDAVNSITGFTQSASLRYVFVVVQELHCVKLLSRHEKHYQSFVGKCGSAGFQDGEHALFNRPYAAVLDAKDRDKLIISDTHNHALRYVDTTTKMTSTIIRSDIRHPQSLCWHDMQLLVVNKGRYISLVSWAYNGSVSNNVLAGSKTAGDTFGRFSDARFRAISDIAKLGDDAYIVVDYQDDVGKMKLIDMSKQVVGHVCIYEGYSCKRTTTTGGFPYGPRSLLNLEGKLYVGAYSRIFAFSQSQYYPPLCPYENMTVYLKPGQKETKVELVDGNIISLPEGSYVMKKKAMSEMCTYTVNVTKTPLTKRITFSAEYEVECSLVGADDYSKRVLETVLNHQKNKLQSIVCELG</sequence>
<dbReference type="AlphaFoldDB" id="A0A7J7KQT3"/>
<dbReference type="Proteomes" id="UP000593567">
    <property type="component" value="Unassembled WGS sequence"/>
</dbReference>